<evidence type="ECO:0000256" key="1">
    <source>
        <dbReference type="SAM" id="SignalP"/>
    </source>
</evidence>
<sequence>MINKLLFTALLSIIVQGQGAVSVPQEVPRTSTAEDHTCDVPCPENTICCVPGPVPVFGTPPKPGHCIVAGACPL</sequence>
<dbReference type="Proteomes" id="UP001218218">
    <property type="component" value="Unassembled WGS sequence"/>
</dbReference>
<keyword evidence="3" id="KW-1185">Reference proteome</keyword>
<name>A0AAD7E7B7_9AGAR</name>
<accession>A0AAD7E7B7</accession>
<gene>
    <name evidence="2" type="ORF">DFH08DRAFT_979490</name>
</gene>
<protein>
    <submittedName>
        <fullName evidence="2">Uncharacterized protein</fullName>
    </submittedName>
</protein>
<comment type="caution">
    <text evidence="2">The sequence shown here is derived from an EMBL/GenBank/DDBJ whole genome shotgun (WGS) entry which is preliminary data.</text>
</comment>
<evidence type="ECO:0000313" key="3">
    <source>
        <dbReference type="Proteomes" id="UP001218218"/>
    </source>
</evidence>
<feature type="chain" id="PRO_5042275829" evidence="1">
    <location>
        <begin position="20"/>
        <end position="74"/>
    </location>
</feature>
<organism evidence="2 3">
    <name type="scientific">Mycena albidolilacea</name>
    <dbReference type="NCBI Taxonomy" id="1033008"/>
    <lineage>
        <taxon>Eukaryota</taxon>
        <taxon>Fungi</taxon>
        <taxon>Dikarya</taxon>
        <taxon>Basidiomycota</taxon>
        <taxon>Agaricomycotina</taxon>
        <taxon>Agaricomycetes</taxon>
        <taxon>Agaricomycetidae</taxon>
        <taxon>Agaricales</taxon>
        <taxon>Marasmiineae</taxon>
        <taxon>Mycenaceae</taxon>
        <taxon>Mycena</taxon>
    </lineage>
</organism>
<proteinExistence type="predicted"/>
<feature type="signal peptide" evidence="1">
    <location>
        <begin position="1"/>
        <end position="19"/>
    </location>
</feature>
<dbReference type="AlphaFoldDB" id="A0AAD7E7B7"/>
<keyword evidence="1" id="KW-0732">Signal</keyword>
<evidence type="ECO:0000313" key="2">
    <source>
        <dbReference type="EMBL" id="KAJ7300644.1"/>
    </source>
</evidence>
<reference evidence="2" key="1">
    <citation type="submission" date="2023-03" db="EMBL/GenBank/DDBJ databases">
        <title>Massive genome expansion in bonnet fungi (Mycena s.s.) driven by repeated elements and novel gene families across ecological guilds.</title>
        <authorList>
            <consortium name="Lawrence Berkeley National Laboratory"/>
            <person name="Harder C.B."/>
            <person name="Miyauchi S."/>
            <person name="Viragh M."/>
            <person name="Kuo A."/>
            <person name="Thoen E."/>
            <person name="Andreopoulos B."/>
            <person name="Lu D."/>
            <person name="Skrede I."/>
            <person name="Drula E."/>
            <person name="Henrissat B."/>
            <person name="Morin E."/>
            <person name="Kohler A."/>
            <person name="Barry K."/>
            <person name="LaButti K."/>
            <person name="Morin E."/>
            <person name="Salamov A."/>
            <person name="Lipzen A."/>
            <person name="Mereny Z."/>
            <person name="Hegedus B."/>
            <person name="Baldrian P."/>
            <person name="Stursova M."/>
            <person name="Weitz H."/>
            <person name="Taylor A."/>
            <person name="Grigoriev I.V."/>
            <person name="Nagy L.G."/>
            <person name="Martin F."/>
            <person name="Kauserud H."/>
        </authorList>
    </citation>
    <scope>NUCLEOTIDE SEQUENCE</scope>
    <source>
        <strain evidence="2">CBHHK002</strain>
    </source>
</reference>
<dbReference type="EMBL" id="JARIHO010000158">
    <property type="protein sequence ID" value="KAJ7300644.1"/>
    <property type="molecule type" value="Genomic_DNA"/>
</dbReference>